<dbReference type="PROSITE" id="PS51175">
    <property type="entry name" value="CBM6"/>
    <property type="match status" value="1"/>
</dbReference>
<keyword evidence="2" id="KW-0812">Transmembrane</keyword>
<name>A0A853AB79_9ACTN</name>
<dbReference type="Gene3D" id="2.60.120.260">
    <property type="entry name" value="Galactose-binding domain-like"/>
    <property type="match status" value="1"/>
</dbReference>
<dbReference type="RefSeq" id="WP_179816597.1">
    <property type="nucleotide sequence ID" value="NZ_JACBZD010000002.1"/>
</dbReference>
<comment type="caution">
    <text evidence="4">The sequence shown here is derived from an EMBL/GenBank/DDBJ whole genome shotgun (WGS) entry which is preliminary data.</text>
</comment>
<dbReference type="EMBL" id="JACBZD010000002">
    <property type="protein sequence ID" value="NYI07622.1"/>
    <property type="molecule type" value="Genomic_DNA"/>
</dbReference>
<dbReference type="InterPro" id="IPR008979">
    <property type="entry name" value="Galactose-bd-like_sf"/>
</dbReference>
<evidence type="ECO:0000256" key="1">
    <source>
        <dbReference type="SAM" id="MobiDB-lite"/>
    </source>
</evidence>
<feature type="compositionally biased region" description="Polar residues" evidence="1">
    <location>
        <begin position="146"/>
        <end position="166"/>
    </location>
</feature>
<feature type="region of interest" description="Disordered" evidence="1">
    <location>
        <begin position="139"/>
        <end position="192"/>
    </location>
</feature>
<gene>
    <name evidence="4" type="ORF">FHU37_004651</name>
</gene>
<evidence type="ECO:0000256" key="2">
    <source>
        <dbReference type="SAM" id="Phobius"/>
    </source>
</evidence>
<protein>
    <recommendedName>
        <fullName evidence="3">CBM6 domain-containing protein</fullName>
    </recommendedName>
</protein>
<reference evidence="4 5" key="1">
    <citation type="submission" date="2020-07" db="EMBL/GenBank/DDBJ databases">
        <title>Sequencing the genomes of 1000 actinobacteria strains.</title>
        <authorList>
            <person name="Klenk H.-P."/>
        </authorList>
    </citation>
    <scope>NUCLEOTIDE SEQUENCE [LARGE SCALE GENOMIC DNA]</scope>
    <source>
        <strain evidence="4 5">DSM 42178</strain>
    </source>
</reference>
<feature type="compositionally biased region" description="Low complexity" evidence="1">
    <location>
        <begin position="167"/>
        <end position="189"/>
    </location>
</feature>
<sequence length="326" mass="33443">MTAGSNGTPEGDDPFAYLYRPEGGAEGPNAGAQHGGGQQGAGGAAQGNVPRTSYHQATRVGANDHRRQAAAQRTAGGYPQQPEAGHRAPAQPQQPAPAGGRRAARQEPPRRSQGPLIAAIAVVAAVAIGITAALVANNADDGGDDPQTQGSTSPSAQPGNDGTGTDPSESASPSASPSSSEEAGELPSADSSDFQLIGGAALTTQLPGAESANGAYVAGLDQPNAAVLWTVEVPEAGTYRLYVQYSNSTEEKSEEDQASATYVVNGEESSHHMNMRNFNAAVGDWSASESTYAIVELEEGENTIQLGCGAADKCHYVLDRMWLARE</sequence>
<keyword evidence="2" id="KW-1133">Transmembrane helix</keyword>
<feature type="region of interest" description="Disordered" evidence="1">
    <location>
        <begin position="1"/>
        <end position="113"/>
    </location>
</feature>
<accession>A0A853AB79</accession>
<dbReference type="InterPro" id="IPR005084">
    <property type="entry name" value="CBM6"/>
</dbReference>
<dbReference type="AlphaFoldDB" id="A0A853AB79"/>
<dbReference type="Proteomes" id="UP000567795">
    <property type="component" value="Unassembled WGS sequence"/>
</dbReference>
<evidence type="ECO:0000259" key="3">
    <source>
        <dbReference type="PROSITE" id="PS51175"/>
    </source>
</evidence>
<feature type="transmembrane region" description="Helical" evidence="2">
    <location>
        <begin position="115"/>
        <end position="136"/>
    </location>
</feature>
<organism evidence="4 5">
    <name type="scientific">Allostreptomyces psammosilenae</name>
    <dbReference type="NCBI Taxonomy" id="1892865"/>
    <lineage>
        <taxon>Bacteria</taxon>
        <taxon>Bacillati</taxon>
        <taxon>Actinomycetota</taxon>
        <taxon>Actinomycetes</taxon>
        <taxon>Kitasatosporales</taxon>
        <taxon>Streptomycetaceae</taxon>
        <taxon>Allostreptomyces</taxon>
    </lineage>
</organism>
<proteinExistence type="predicted"/>
<feature type="compositionally biased region" description="Gly residues" evidence="1">
    <location>
        <begin position="33"/>
        <end position="45"/>
    </location>
</feature>
<evidence type="ECO:0000313" key="4">
    <source>
        <dbReference type="EMBL" id="NYI07622.1"/>
    </source>
</evidence>
<keyword evidence="2" id="KW-0472">Membrane</keyword>
<keyword evidence="5" id="KW-1185">Reference proteome</keyword>
<feature type="domain" description="CBM6" evidence="3">
    <location>
        <begin position="184"/>
        <end position="324"/>
    </location>
</feature>
<dbReference type="GO" id="GO:0030246">
    <property type="term" value="F:carbohydrate binding"/>
    <property type="evidence" value="ECO:0007669"/>
    <property type="project" value="InterPro"/>
</dbReference>
<dbReference type="SUPFAM" id="SSF49785">
    <property type="entry name" value="Galactose-binding domain-like"/>
    <property type="match status" value="1"/>
</dbReference>
<evidence type="ECO:0000313" key="5">
    <source>
        <dbReference type="Proteomes" id="UP000567795"/>
    </source>
</evidence>
<feature type="compositionally biased region" description="Low complexity" evidence="1">
    <location>
        <begin position="87"/>
        <end position="101"/>
    </location>
</feature>